<evidence type="ECO:0000313" key="1">
    <source>
        <dbReference type="EMBL" id="KAL3774463.1"/>
    </source>
</evidence>
<accession>A0ABD3NEX5</accession>
<name>A0ABD3NEX5_9STRA</name>
<sequence>MRNSLLHITSHLATDGMDMQETISLVVNDLEMVQLIDCPSSQCPADIKVKIEELKKVRKRQKSLLKPSNHKLFIDRVWDRVYNGSSAKSMPDPGSLVDSSSVATGSSTDHLSNELVEVFKTTQLSLVKEGDCCLTSDLTFFTLLQVTPYTMLSSGDSDDDSREIIGFPGLVCSHCNSRKFFTTSSEHLSGLLLTISNHMQTCQSCPKSARNLITRFRGTHDKQLKQVSPDDHAKCMQHVWTRLVAASKKEKKKNTVKPVIESEENVCYLRNWSHVIECICCCCCTWPDCCSSPPLSLAFSHTLSLASDYLLNALWCNHG</sequence>
<keyword evidence="2" id="KW-1185">Reference proteome</keyword>
<protein>
    <submittedName>
        <fullName evidence="1">Uncharacterized protein</fullName>
    </submittedName>
</protein>
<gene>
    <name evidence="1" type="ORF">ACHAWO_007612</name>
</gene>
<comment type="caution">
    <text evidence="1">The sequence shown here is derived from an EMBL/GenBank/DDBJ whole genome shotgun (WGS) entry which is preliminary data.</text>
</comment>
<evidence type="ECO:0000313" key="2">
    <source>
        <dbReference type="Proteomes" id="UP001530400"/>
    </source>
</evidence>
<dbReference type="Proteomes" id="UP001530400">
    <property type="component" value="Unassembled WGS sequence"/>
</dbReference>
<proteinExistence type="predicted"/>
<dbReference type="EMBL" id="JALLPJ020001192">
    <property type="protein sequence ID" value="KAL3774463.1"/>
    <property type="molecule type" value="Genomic_DNA"/>
</dbReference>
<dbReference type="AlphaFoldDB" id="A0ABD3NEX5"/>
<organism evidence="1 2">
    <name type="scientific">Cyclotella atomus</name>
    <dbReference type="NCBI Taxonomy" id="382360"/>
    <lineage>
        <taxon>Eukaryota</taxon>
        <taxon>Sar</taxon>
        <taxon>Stramenopiles</taxon>
        <taxon>Ochrophyta</taxon>
        <taxon>Bacillariophyta</taxon>
        <taxon>Coscinodiscophyceae</taxon>
        <taxon>Thalassiosirophycidae</taxon>
        <taxon>Stephanodiscales</taxon>
        <taxon>Stephanodiscaceae</taxon>
        <taxon>Cyclotella</taxon>
    </lineage>
</organism>
<reference evidence="1 2" key="1">
    <citation type="submission" date="2024-10" db="EMBL/GenBank/DDBJ databases">
        <title>Updated reference genomes for cyclostephanoid diatoms.</title>
        <authorList>
            <person name="Roberts W.R."/>
            <person name="Alverson A.J."/>
        </authorList>
    </citation>
    <scope>NUCLEOTIDE SEQUENCE [LARGE SCALE GENOMIC DNA]</scope>
    <source>
        <strain evidence="1 2">AJA010-31</strain>
    </source>
</reference>